<dbReference type="SUPFAM" id="SSF55961">
    <property type="entry name" value="Bet v1-like"/>
    <property type="match status" value="2"/>
</dbReference>
<dbReference type="CDD" id="cd00086">
    <property type="entry name" value="homeodomain"/>
    <property type="match status" value="1"/>
</dbReference>
<dbReference type="SMART" id="SM00234">
    <property type="entry name" value="START"/>
    <property type="match status" value="1"/>
</dbReference>
<evidence type="ECO:0000313" key="14">
    <source>
        <dbReference type="EMBL" id="KAK6120655.1"/>
    </source>
</evidence>
<protein>
    <recommendedName>
        <fullName evidence="16">Homeobox-leucine zipper protein</fullName>
    </recommendedName>
</protein>
<evidence type="ECO:0000256" key="2">
    <source>
        <dbReference type="ARBA" id="ARBA00006789"/>
    </source>
</evidence>
<dbReference type="Gene3D" id="3.30.530.20">
    <property type="match status" value="1"/>
</dbReference>
<evidence type="ECO:0000259" key="12">
    <source>
        <dbReference type="PROSITE" id="PS50071"/>
    </source>
</evidence>
<feature type="domain" description="START" evidence="13">
    <location>
        <begin position="236"/>
        <end position="468"/>
    </location>
</feature>
<dbReference type="CDD" id="cd08875">
    <property type="entry name" value="START_ArGLABRA2_like"/>
    <property type="match status" value="1"/>
</dbReference>
<evidence type="ECO:0000256" key="3">
    <source>
        <dbReference type="ARBA" id="ARBA00023015"/>
    </source>
</evidence>
<dbReference type="Gene3D" id="1.10.10.60">
    <property type="entry name" value="Homeodomain-like"/>
    <property type="match status" value="1"/>
</dbReference>
<dbReference type="PROSITE" id="PS00027">
    <property type="entry name" value="HOMEOBOX_1"/>
    <property type="match status" value="1"/>
</dbReference>
<dbReference type="InterPro" id="IPR001356">
    <property type="entry name" value="HD"/>
</dbReference>
<evidence type="ECO:0000256" key="7">
    <source>
        <dbReference type="ARBA" id="ARBA00023163"/>
    </source>
</evidence>
<dbReference type="PANTHER" id="PTHR45654">
    <property type="entry name" value="HOMEOBOX-LEUCINE ZIPPER PROTEIN MERISTEM L1"/>
    <property type="match status" value="1"/>
</dbReference>
<dbReference type="InterPro" id="IPR009057">
    <property type="entry name" value="Homeodomain-like_sf"/>
</dbReference>
<dbReference type="InterPro" id="IPR002913">
    <property type="entry name" value="START_lipid-bd_dom"/>
</dbReference>
<evidence type="ECO:0000256" key="6">
    <source>
        <dbReference type="ARBA" id="ARBA00023155"/>
    </source>
</evidence>
<reference evidence="14 15" key="1">
    <citation type="journal article" date="2021" name="Comput. Struct. Biotechnol. J.">
        <title>De novo genome assembly of the potent medicinal plant Rehmannia glutinosa using nanopore technology.</title>
        <authorList>
            <person name="Ma L."/>
            <person name="Dong C."/>
            <person name="Song C."/>
            <person name="Wang X."/>
            <person name="Zheng X."/>
            <person name="Niu Y."/>
            <person name="Chen S."/>
            <person name="Feng W."/>
        </authorList>
    </citation>
    <scope>NUCLEOTIDE SEQUENCE [LARGE SCALE GENOMIC DNA]</scope>
    <source>
        <strain evidence="14">DH-2019</strain>
    </source>
</reference>
<dbReference type="Pfam" id="PF00046">
    <property type="entry name" value="Homeodomain"/>
    <property type="match status" value="1"/>
</dbReference>
<keyword evidence="15" id="KW-1185">Reference proteome</keyword>
<organism evidence="14 15">
    <name type="scientific">Rehmannia glutinosa</name>
    <name type="common">Chinese foxglove</name>
    <dbReference type="NCBI Taxonomy" id="99300"/>
    <lineage>
        <taxon>Eukaryota</taxon>
        <taxon>Viridiplantae</taxon>
        <taxon>Streptophyta</taxon>
        <taxon>Embryophyta</taxon>
        <taxon>Tracheophyta</taxon>
        <taxon>Spermatophyta</taxon>
        <taxon>Magnoliopsida</taxon>
        <taxon>eudicotyledons</taxon>
        <taxon>Gunneridae</taxon>
        <taxon>Pentapetalae</taxon>
        <taxon>asterids</taxon>
        <taxon>lamiids</taxon>
        <taxon>Lamiales</taxon>
        <taxon>Orobanchaceae</taxon>
        <taxon>Rehmannieae</taxon>
        <taxon>Rehmannia</taxon>
    </lineage>
</organism>
<dbReference type="InterPro" id="IPR057993">
    <property type="entry name" value="HD-Zip_IV_C"/>
</dbReference>
<dbReference type="PROSITE" id="PS50071">
    <property type="entry name" value="HOMEOBOX_2"/>
    <property type="match status" value="1"/>
</dbReference>
<feature type="region of interest" description="Disordered" evidence="11">
    <location>
        <begin position="1"/>
        <end position="71"/>
    </location>
</feature>
<dbReference type="Proteomes" id="UP001318860">
    <property type="component" value="Unassembled WGS sequence"/>
</dbReference>
<dbReference type="SMART" id="SM00389">
    <property type="entry name" value="HOX"/>
    <property type="match status" value="1"/>
</dbReference>
<dbReference type="InterPro" id="IPR023393">
    <property type="entry name" value="START-like_dom_sf"/>
</dbReference>
<proteinExistence type="inferred from homology"/>
<dbReference type="InterPro" id="IPR017970">
    <property type="entry name" value="Homeobox_CS"/>
</dbReference>
<dbReference type="InterPro" id="IPR042160">
    <property type="entry name" value="HD-Zip_IV"/>
</dbReference>
<keyword evidence="3" id="KW-0805">Transcription regulation</keyword>
<dbReference type="Pfam" id="PF01852">
    <property type="entry name" value="START"/>
    <property type="match status" value="1"/>
</dbReference>
<feature type="compositionally biased region" description="Basic residues" evidence="11">
    <location>
        <begin position="60"/>
        <end position="71"/>
    </location>
</feature>
<accession>A0ABR0UET5</accession>
<evidence type="ECO:0000256" key="4">
    <source>
        <dbReference type="ARBA" id="ARBA00023054"/>
    </source>
</evidence>
<comment type="similarity">
    <text evidence="2">Belongs to the HD-ZIP homeobox family. Class IV subfamily.</text>
</comment>
<evidence type="ECO:0000256" key="5">
    <source>
        <dbReference type="ARBA" id="ARBA00023125"/>
    </source>
</evidence>
<feature type="compositionally biased region" description="Polar residues" evidence="11">
    <location>
        <begin position="40"/>
        <end position="58"/>
    </location>
</feature>
<dbReference type="PANTHER" id="PTHR45654:SF77">
    <property type="entry name" value="HOMEOBOX-LEUCINE ZIPPER PROTEIN MERISTEM L1"/>
    <property type="match status" value="1"/>
</dbReference>
<name>A0ABR0UET5_REHGL</name>
<dbReference type="PROSITE" id="PS50848">
    <property type="entry name" value="START"/>
    <property type="match status" value="1"/>
</dbReference>
<sequence>MSGDRCNLQVGPCGKMDKEQVFNKNSNMSDGDESTRNGESDVNSDSDYNINVTSVDRSSQPKRKRSYHRHTPLQIQELEAVFKECPHPDERQRKELSRELGMEPLQVKFWFQNKRTQMKTQHEHTENTQLRMENEKLRAENMRFREVLSNASCLNCGGPTPMRESLSFHEQQLKIENARLRDEIDLISAMTSKKGKPLTSSTNIPSSSTAYLPGNFNGTYQAGDLGSSVKFAQQNELGSKPMVIELATAAMEELMRIAQLGEPLWVPSMDRNTASLNEDEYLRSFSRVFGPKPCGFKSEASRETVVVAMSAANVIEILMDVDLWSNVFSGVVSRANNLQVISSGVGGSFNEAIQVVNAEFQVASPLVPTRESYFVRYCRQDVDGTWAVVDVSLDQMHSTPLHICRRRPSGCIVRDMPNGYSKVTWVEHVEVEEGGAQSIYKPLIKAGLAFGAKRCVAILDGYCERVERAIATDVPTSDLNYLDQEGRKSMLKLAERMVTRYCSGVNASTGNTWTTLPGNANDNVKVMTRRNVDDPTMPFGIQLSVATSFWLPVTPKTVFDFLRDHHNRKEWDLLSCGGEFQEVTHIVSGNQQGNRIAIYQVKGGNSSQTEMTMLQESRTDPTASYVVYAPIEMVCVNAVLGGGDPGYVPLLPSGFAILPDGPTGTQGRGMASQPDSGGSLLTIAIQVIVDSAPNAKLSLGSIGVASRLITCTVDKIKQALVPKSS</sequence>
<comment type="subcellular location">
    <subcellularLocation>
        <location evidence="1 9 10">Nucleus</location>
    </subcellularLocation>
</comment>
<evidence type="ECO:0000256" key="11">
    <source>
        <dbReference type="SAM" id="MobiDB-lite"/>
    </source>
</evidence>
<keyword evidence="4" id="KW-0175">Coiled coil</keyword>
<evidence type="ECO:0000256" key="9">
    <source>
        <dbReference type="PROSITE-ProRule" id="PRU00108"/>
    </source>
</evidence>
<evidence type="ECO:0000313" key="15">
    <source>
        <dbReference type="Proteomes" id="UP001318860"/>
    </source>
</evidence>
<gene>
    <name evidence="14" type="ORF">DH2020_045605</name>
</gene>
<feature type="DNA-binding region" description="Homeobox" evidence="9">
    <location>
        <begin position="63"/>
        <end position="122"/>
    </location>
</feature>
<keyword evidence="8 9" id="KW-0539">Nucleus</keyword>
<evidence type="ECO:0000259" key="13">
    <source>
        <dbReference type="PROSITE" id="PS50848"/>
    </source>
</evidence>
<keyword evidence="6 9" id="KW-0371">Homeobox</keyword>
<evidence type="ECO:0008006" key="16">
    <source>
        <dbReference type="Google" id="ProtNLM"/>
    </source>
</evidence>
<comment type="caution">
    <text evidence="14">The sequence shown here is derived from an EMBL/GenBank/DDBJ whole genome shotgun (WGS) entry which is preliminary data.</text>
</comment>
<feature type="domain" description="Homeobox" evidence="12">
    <location>
        <begin position="61"/>
        <end position="121"/>
    </location>
</feature>
<evidence type="ECO:0000256" key="10">
    <source>
        <dbReference type="RuleBase" id="RU000682"/>
    </source>
</evidence>
<dbReference type="EMBL" id="JABTTQ020003039">
    <property type="protein sequence ID" value="KAK6120655.1"/>
    <property type="molecule type" value="Genomic_DNA"/>
</dbReference>
<dbReference type="Pfam" id="PF25797">
    <property type="entry name" value="PDF2_C"/>
    <property type="match status" value="1"/>
</dbReference>
<keyword evidence="7" id="KW-0804">Transcription</keyword>
<evidence type="ECO:0000256" key="8">
    <source>
        <dbReference type="ARBA" id="ARBA00023242"/>
    </source>
</evidence>
<dbReference type="SUPFAM" id="SSF46689">
    <property type="entry name" value="Homeodomain-like"/>
    <property type="match status" value="1"/>
</dbReference>
<evidence type="ECO:0000256" key="1">
    <source>
        <dbReference type="ARBA" id="ARBA00004123"/>
    </source>
</evidence>
<keyword evidence="5 9" id="KW-0238">DNA-binding</keyword>